<comment type="caution">
    <text evidence="1">The sequence shown here is derived from an EMBL/GenBank/DDBJ whole genome shotgun (WGS) entry which is preliminary data.</text>
</comment>
<evidence type="ECO:0000313" key="1">
    <source>
        <dbReference type="EMBL" id="CCH54960.1"/>
    </source>
</evidence>
<accession>I2GM34</accession>
<organism evidence="1 2">
    <name type="scientific">Fibrisoma limi BUZ 3</name>
    <dbReference type="NCBI Taxonomy" id="1185876"/>
    <lineage>
        <taxon>Bacteria</taxon>
        <taxon>Pseudomonadati</taxon>
        <taxon>Bacteroidota</taxon>
        <taxon>Cytophagia</taxon>
        <taxon>Cytophagales</taxon>
        <taxon>Spirosomataceae</taxon>
        <taxon>Fibrisoma</taxon>
    </lineage>
</organism>
<protein>
    <submittedName>
        <fullName evidence="1">Uncharacterized protein</fullName>
    </submittedName>
</protein>
<evidence type="ECO:0000313" key="2">
    <source>
        <dbReference type="Proteomes" id="UP000009309"/>
    </source>
</evidence>
<sequence length="237" mass="26220">MKSTAYVIFFALVLYAVVNLSSCRRQIDIVVDPKKGFSSDIQKIVPKPIIDTLRRRGMTINEGLIPPTLDGIYIADPYTLLSRTGPTDNYRVGEVISKYYYKFYGQTQSGSITYDFTNTSDIGKGNGAFIAGNGNAFTIFSEDKGRASGIDYKTLAVMSGEITSTGIKNFQYAFVMKEKQGEAPEKVGKLIAVGQARIWYDGNYLAEKSNFYPQSIGDQPMIQSSQLGSVKVSERQQ</sequence>
<gene>
    <name evidence="1" type="ORF">BN8_04184</name>
</gene>
<dbReference type="OrthoDB" id="673254at2"/>
<dbReference type="Proteomes" id="UP000009309">
    <property type="component" value="Unassembled WGS sequence"/>
</dbReference>
<keyword evidence="2" id="KW-1185">Reference proteome</keyword>
<dbReference type="RefSeq" id="WP_009283536.1">
    <property type="nucleotide sequence ID" value="NZ_CAIT01000007.1"/>
</dbReference>
<dbReference type="EMBL" id="CAIT01000007">
    <property type="protein sequence ID" value="CCH54960.1"/>
    <property type="molecule type" value="Genomic_DNA"/>
</dbReference>
<dbReference type="AlphaFoldDB" id="I2GM34"/>
<dbReference type="eggNOG" id="ENOG50330NY">
    <property type="taxonomic scope" value="Bacteria"/>
</dbReference>
<dbReference type="STRING" id="1185876.BN8_04184"/>
<name>I2GM34_9BACT</name>
<reference evidence="1 2" key="1">
    <citation type="journal article" date="2012" name="J. Bacteriol.">
        <title>Genome Sequence of the Filamentous Bacterium Fibrisoma limi BUZ 3T.</title>
        <authorList>
            <person name="Filippini M."/>
            <person name="Qi W."/>
            <person name="Jaenicke S."/>
            <person name="Goesmann A."/>
            <person name="Smits T.H."/>
            <person name="Bagheri H.C."/>
        </authorList>
    </citation>
    <scope>NUCLEOTIDE SEQUENCE [LARGE SCALE GENOMIC DNA]</scope>
    <source>
        <strain evidence="2">BUZ 3T</strain>
    </source>
</reference>
<proteinExistence type="predicted"/>